<feature type="domain" description="F-box" evidence="3">
    <location>
        <begin position="10"/>
        <end position="46"/>
    </location>
</feature>
<accession>A0A2K2DH53</accession>
<name>A0A2K2DH53_BRADI</name>
<protein>
    <submittedName>
        <fullName evidence="4 5">Uncharacterized protein</fullName>
    </submittedName>
</protein>
<dbReference type="OrthoDB" id="677671at2759"/>
<dbReference type="InParanoid" id="A0A2K2DH53"/>
<proteinExistence type="predicted"/>
<dbReference type="AlphaFoldDB" id="A0A2K2DH53"/>
<reference evidence="5" key="3">
    <citation type="submission" date="2018-08" db="UniProtKB">
        <authorList>
            <consortium name="EnsemblPlants"/>
        </authorList>
    </citation>
    <scope>IDENTIFICATION</scope>
    <source>
        <strain evidence="5">cv. Bd21</strain>
    </source>
</reference>
<dbReference type="InterPro" id="IPR036047">
    <property type="entry name" value="F-box-like_dom_sf"/>
</dbReference>
<dbReference type="Gene3D" id="1.20.1280.50">
    <property type="match status" value="1"/>
</dbReference>
<feature type="domain" description="KIB1-4 beta-propeller" evidence="2">
    <location>
        <begin position="77"/>
        <end position="410"/>
    </location>
</feature>
<evidence type="ECO:0000259" key="3">
    <source>
        <dbReference type="Pfam" id="PF12937"/>
    </source>
</evidence>
<dbReference type="InterPro" id="IPR001810">
    <property type="entry name" value="F-box_dom"/>
</dbReference>
<dbReference type="PANTHER" id="PTHR33110:SF149">
    <property type="entry name" value="F-BOX DOMAIN-CONTAINING PROTEIN"/>
    <property type="match status" value="1"/>
</dbReference>
<feature type="compositionally biased region" description="Acidic residues" evidence="1">
    <location>
        <begin position="249"/>
        <end position="277"/>
    </location>
</feature>
<dbReference type="PANTHER" id="PTHR33110">
    <property type="entry name" value="F-BOX/KELCH-REPEAT PROTEIN-RELATED"/>
    <property type="match status" value="1"/>
</dbReference>
<dbReference type="Pfam" id="PF03478">
    <property type="entry name" value="Beta-prop_KIB1-4"/>
    <property type="match status" value="1"/>
</dbReference>
<dbReference type="Gramene" id="PNT73612">
    <property type="protein sequence ID" value="PNT73612"/>
    <property type="gene ID" value="BRADI_2g61085v3"/>
</dbReference>
<evidence type="ECO:0000313" key="4">
    <source>
        <dbReference type="EMBL" id="PNT73612.1"/>
    </source>
</evidence>
<dbReference type="Proteomes" id="UP000008810">
    <property type="component" value="Chromosome 2"/>
</dbReference>
<reference evidence="4" key="2">
    <citation type="submission" date="2017-06" db="EMBL/GenBank/DDBJ databases">
        <title>WGS assembly of Brachypodium distachyon.</title>
        <authorList>
            <consortium name="The International Brachypodium Initiative"/>
            <person name="Lucas S."/>
            <person name="Harmon-Smith M."/>
            <person name="Lail K."/>
            <person name="Tice H."/>
            <person name="Grimwood J."/>
            <person name="Bruce D."/>
            <person name="Barry K."/>
            <person name="Shu S."/>
            <person name="Lindquist E."/>
            <person name="Wang M."/>
            <person name="Pitluck S."/>
            <person name="Vogel J.P."/>
            <person name="Garvin D.F."/>
            <person name="Mockler T.C."/>
            <person name="Schmutz J."/>
            <person name="Rokhsar D."/>
            <person name="Bevan M.W."/>
        </authorList>
    </citation>
    <scope>NUCLEOTIDE SEQUENCE</scope>
    <source>
        <strain evidence="4">Bd21</strain>
    </source>
</reference>
<evidence type="ECO:0000256" key="1">
    <source>
        <dbReference type="SAM" id="MobiDB-lite"/>
    </source>
</evidence>
<evidence type="ECO:0000313" key="5">
    <source>
        <dbReference type="EnsemblPlants" id="PNT73612"/>
    </source>
</evidence>
<dbReference type="SUPFAM" id="SSF81383">
    <property type="entry name" value="F-box domain"/>
    <property type="match status" value="1"/>
</dbReference>
<evidence type="ECO:0000313" key="6">
    <source>
        <dbReference type="Proteomes" id="UP000008810"/>
    </source>
</evidence>
<feature type="region of interest" description="Disordered" evidence="1">
    <location>
        <begin position="243"/>
        <end position="300"/>
    </location>
</feature>
<organism evidence="4">
    <name type="scientific">Brachypodium distachyon</name>
    <name type="common">Purple false brome</name>
    <name type="synonym">Trachynia distachya</name>
    <dbReference type="NCBI Taxonomy" id="15368"/>
    <lineage>
        <taxon>Eukaryota</taxon>
        <taxon>Viridiplantae</taxon>
        <taxon>Streptophyta</taxon>
        <taxon>Embryophyta</taxon>
        <taxon>Tracheophyta</taxon>
        <taxon>Spermatophyta</taxon>
        <taxon>Magnoliopsida</taxon>
        <taxon>Liliopsida</taxon>
        <taxon>Poales</taxon>
        <taxon>Poaceae</taxon>
        <taxon>BOP clade</taxon>
        <taxon>Pooideae</taxon>
        <taxon>Stipodae</taxon>
        <taxon>Brachypodieae</taxon>
        <taxon>Brachypodium</taxon>
    </lineage>
</organism>
<dbReference type="InterPro" id="IPR005174">
    <property type="entry name" value="KIB1-4_b-propeller"/>
</dbReference>
<gene>
    <name evidence="4" type="ORF">BRADI_2g61085v3</name>
</gene>
<dbReference type="EnsemblPlants" id="PNT73612">
    <property type="protein sequence ID" value="PNT73612"/>
    <property type="gene ID" value="BRADI_2g61085v3"/>
</dbReference>
<evidence type="ECO:0000259" key="2">
    <source>
        <dbReference type="Pfam" id="PF03478"/>
    </source>
</evidence>
<dbReference type="Pfam" id="PF12937">
    <property type="entry name" value="F-box-like"/>
    <property type="match status" value="1"/>
</dbReference>
<reference evidence="4 5" key="1">
    <citation type="journal article" date="2010" name="Nature">
        <title>Genome sequencing and analysis of the model grass Brachypodium distachyon.</title>
        <authorList>
            <consortium name="International Brachypodium Initiative"/>
        </authorList>
    </citation>
    <scope>NUCLEOTIDE SEQUENCE [LARGE SCALE GENOMIC DNA]</scope>
    <source>
        <strain evidence="4 5">Bd21</strain>
    </source>
</reference>
<dbReference type="EMBL" id="CM000881">
    <property type="protein sequence ID" value="PNT73612.1"/>
    <property type="molecule type" value="Genomic_DNA"/>
</dbReference>
<feature type="compositionally biased region" description="Acidic residues" evidence="1">
    <location>
        <begin position="291"/>
        <end position="300"/>
    </location>
</feature>
<sequence>MASSTTSPCWSDLPLNLVGHIVGMLPSTSDRARCRAVCRPWHTAVRHYGPPARQLPWVVLSDGCIFTHSDGYWHQITSFPDGAVCVGSSDVWLALVCTTDDDDNKKQHTYLLHNPSSSAATVPLPDLDAALGSVPDWFLVRKVLLRSGRPDDLVAVTTNHSKYPFVLIRPGKGAWFADRDTTTNFERIVDVTFLGDTLYAVTWDEDLASLPITFDGDGVPVVTGIERVILRRPMDDYDFDAWSYGDEADHGDDDELPQVDNNEEGVDDKAEDDDDMLDKEGHDDQPSSQEDGGDEYDDVEDDELPREGIVYGDNDDGDGFFCIMRHLVESRGKLLMVIRQLQWPSSGPCYTGKVDVFEANLTTCTWEAVTGGLGGHAFFISKCFSMSVLAYGEEIKGDTMFFIDTGKLFNTRSQTSTKPRSAFRLESSTWVFNPELVV</sequence>
<keyword evidence="6" id="KW-1185">Reference proteome</keyword>